<evidence type="ECO:0000256" key="9">
    <source>
        <dbReference type="ARBA" id="ARBA00022989"/>
    </source>
</evidence>
<dbReference type="PANTHER" id="PTHR43520">
    <property type="entry name" value="ATP7, ISOFORM B"/>
    <property type="match status" value="1"/>
</dbReference>
<evidence type="ECO:0000256" key="8">
    <source>
        <dbReference type="ARBA" id="ARBA00022967"/>
    </source>
</evidence>
<dbReference type="InterPro" id="IPR059000">
    <property type="entry name" value="ATPase_P-type_domA"/>
</dbReference>
<feature type="transmembrane region" description="Helical" evidence="11">
    <location>
        <begin position="78"/>
        <end position="95"/>
    </location>
</feature>
<reference evidence="14" key="1">
    <citation type="journal article" date="2013" name="ISME J.">
        <title>A small predatory core genome in the divergent marine Bacteriovorax marinus SJ and the terrestrial Bdellovibrio bacteriovorus.</title>
        <authorList>
            <person name="Crossman L.C."/>
            <person name="Chen H."/>
            <person name="Cerdeno-Tarraga A.M."/>
            <person name="Brooks K."/>
            <person name="Quail M.A."/>
            <person name="Pineiro S.A."/>
            <person name="Hobley L."/>
            <person name="Sockett R.E."/>
            <person name="Bentley S.D."/>
            <person name="Parkhill J."/>
            <person name="Williams H.N."/>
            <person name="Stine O.C."/>
        </authorList>
    </citation>
    <scope>NUCLEOTIDE SEQUENCE [LARGE SCALE GENOMIC DNA]</scope>
    <source>
        <strain evidence="14">ATCC BAA-682 / DSM 15412 / SJ</strain>
    </source>
</reference>
<dbReference type="SFLD" id="SFLDF00027">
    <property type="entry name" value="p-type_atpase"/>
    <property type="match status" value="1"/>
</dbReference>
<dbReference type="OrthoDB" id="5287365at2"/>
<keyword evidence="14" id="KW-1185">Reference proteome</keyword>
<evidence type="ECO:0000256" key="10">
    <source>
        <dbReference type="ARBA" id="ARBA00023136"/>
    </source>
</evidence>
<feature type="transmembrane region" description="Helical" evidence="11">
    <location>
        <begin position="695"/>
        <end position="713"/>
    </location>
</feature>
<dbReference type="InterPro" id="IPR006121">
    <property type="entry name" value="HMA_dom"/>
</dbReference>
<dbReference type="SUPFAM" id="SSF56784">
    <property type="entry name" value="HAD-like"/>
    <property type="match status" value="1"/>
</dbReference>
<evidence type="ECO:0000313" key="14">
    <source>
        <dbReference type="Proteomes" id="UP000008963"/>
    </source>
</evidence>
<dbReference type="Gene3D" id="2.70.150.10">
    <property type="entry name" value="Calcium-transporting ATPase, cytoplasmic transduction domain A"/>
    <property type="match status" value="1"/>
</dbReference>
<dbReference type="SFLD" id="SFLDS00003">
    <property type="entry name" value="Haloacid_Dehalogenase"/>
    <property type="match status" value="1"/>
</dbReference>
<sequence>MDLNIKISGMSCASCASSIEREVARIDGVTKSSVNFATESGKFNILSSEVQNLVESKILELGYELEYESQGKERGSEILFFWIAFIFSLLLFSLEMGPLKNTFSTKVNYYIQFALALPIWAFIGKKFQLSLINFIRTGRSNMNTLIGLGTSAAFIYSFFITFFSSYALEFGLTQKVYFEAVGFIISFVFLGNYFEDKAKRKSKDALNSLLSLSAKSALVLRDGEFAEIDISKVNIGDTLRVLPGGKFPVDGKIVKGESSIDESMLSGEPIPVFKTVGDQVFSGTLNGDSAIDFTAKKVGSDTFLSHIVEFVENAQNNKPEIQRYADKISSYFTPAVLVFSIMTLVAWLFVGGENAWGNAISNFIAVLVIACPCALGLATPTAVVVATGRASLKGQLIGGGEVLEKACNIDAIIFDKTGTLTEGRPEIIEIKIHNNIDENEVLSDVASIEKLSEHPLAKAIISRANELGLKFNEPDFFEIHKGMGIEADINGSTYVVGNRKLFDKFEIEINEEDVTKLGSYVFIARDKQYIGVITIGDKIKANAKEMIENLQKRGIETWLITGDNKAIANSVRDELGIDKVLGNASPLEKASKLEEIQASGKRVAMIGDGINDAPALAKADLSMAMGTGTDIAISTADVTIVKGDIEKVVTFLDLSEGTMKIIKQNLFLSLIYNTLLIPIAAGALVIFGGPLMPPILASVAMGLSSISVVSNSLRIRNLI</sequence>
<evidence type="ECO:0000256" key="3">
    <source>
        <dbReference type="ARBA" id="ARBA00022475"/>
    </source>
</evidence>
<dbReference type="PROSITE" id="PS01229">
    <property type="entry name" value="COF_2"/>
    <property type="match status" value="1"/>
</dbReference>
<dbReference type="KEGG" id="bmx:BMS_0951"/>
<dbReference type="STRING" id="862908.BMS_0951"/>
<evidence type="ECO:0000259" key="12">
    <source>
        <dbReference type="PROSITE" id="PS50846"/>
    </source>
</evidence>
<accession>E1WXN2</accession>
<dbReference type="GO" id="GO:0005524">
    <property type="term" value="F:ATP binding"/>
    <property type="evidence" value="ECO:0007669"/>
    <property type="project" value="UniProtKB-UniRule"/>
</dbReference>
<keyword evidence="5 11" id="KW-0479">Metal-binding</keyword>
<dbReference type="GO" id="GO:0055070">
    <property type="term" value="P:copper ion homeostasis"/>
    <property type="evidence" value="ECO:0007669"/>
    <property type="project" value="TreeGrafter"/>
</dbReference>
<comment type="similarity">
    <text evidence="2 11">Belongs to the cation transport ATPase (P-type) (TC 3.A.3) family. Type IB subfamily.</text>
</comment>
<dbReference type="InterPro" id="IPR027256">
    <property type="entry name" value="P-typ_ATPase_IB"/>
</dbReference>
<feature type="transmembrane region" description="Helical" evidence="11">
    <location>
        <begin position="145"/>
        <end position="164"/>
    </location>
</feature>
<feature type="transmembrane region" description="Helical" evidence="11">
    <location>
        <begin position="666"/>
        <end position="689"/>
    </location>
</feature>
<dbReference type="PANTHER" id="PTHR43520:SF8">
    <property type="entry name" value="P-TYPE CU(+) TRANSPORTER"/>
    <property type="match status" value="1"/>
</dbReference>
<keyword evidence="8" id="KW-1278">Translocase</keyword>
<proteinExistence type="inferred from homology"/>
<dbReference type="InterPro" id="IPR044492">
    <property type="entry name" value="P_typ_ATPase_HD_dom"/>
</dbReference>
<dbReference type="CDD" id="cd00371">
    <property type="entry name" value="HMA"/>
    <property type="match status" value="1"/>
</dbReference>
<evidence type="ECO:0000256" key="5">
    <source>
        <dbReference type="ARBA" id="ARBA00022723"/>
    </source>
</evidence>
<dbReference type="InterPro" id="IPR036163">
    <property type="entry name" value="HMA_dom_sf"/>
</dbReference>
<dbReference type="NCBIfam" id="TIGR01511">
    <property type="entry name" value="ATPase-IB1_Cu"/>
    <property type="match status" value="1"/>
</dbReference>
<dbReference type="GO" id="GO:0016887">
    <property type="term" value="F:ATP hydrolysis activity"/>
    <property type="evidence" value="ECO:0007669"/>
    <property type="project" value="InterPro"/>
</dbReference>
<feature type="transmembrane region" description="Helical" evidence="11">
    <location>
        <begin position="331"/>
        <end position="350"/>
    </location>
</feature>
<dbReference type="AlphaFoldDB" id="E1WXN2"/>
<evidence type="ECO:0000313" key="13">
    <source>
        <dbReference type="EMBL" id="CBW25838.1"/>
    </source>
</evidence>
<dbReference type="InterPro" id="IPR023299">
    <property type="entry name" value="ATPase_P-typ_cyto_dom_N"/>
</dbReference>
<dbReference type="PATRIC" id="fig|862908.3.peg.905"/>
<dbReference type="GO" id="GO:0060003">
    <property type="term" value="P:copper ion export"/>
    <property type="evidence" value="ECO:0007669"/>
    <property type="project" value="UniProtKB-ARBA"/>
</dbReference>
<dbReference type="SFLD" id="SFLDG00002">
    <property type="entry name" value="C1.7:_P-type_atpase_like"/>
    <property type="match status" value="1"/>
</dbReference>
<keyword evidence="9 11" id="KW-1133">Transmembrane helix</keyword>
<dbReference type="InterPro" id="IPR023298">
    <property type="entry name" value="ATPase_P-typ_TM_dom_sf"/>
</dbReference>
<dbReference type="GO" id="GO:0005886">
    <property type="term" value="C:plasma membrane"/>
    <property type="evidence" value="ECO:0007669"/>
    <property type="project" value="UniProtKB-SubCell"/>
</dbReference>
<dbReference type="GO" id="GO:0005507">
    <property type="term" value="F:copper ion binding"/>
    <property type="evidence" value="ECO:0007669"/>
    <property type="project" value="TreeGrafter"/>
</dbReference>
<dbReference type="Gene3D" id="3.30.70.100">
    <property type="match status" value="1"/>
</dbReference>
<evidence type="ECO:0000256" key="7">
    <source>
        <dbReference type="ARBA" id="ARBA00022840"/>
    </source>
</evidence>
<dbReference type="InterPro" id="IPR017969">
    <property type="entry name" value="Heavy-metal-associated_CS"/>
</dbReference>
<dbReference type="InterPro" id="IPR018303">
    <property type="entry name" value="ATPase_P-typ_P_site"/>
</dbReference>
<dbReference type="NCBIfam" id="TIGR01525">
    <property type="entry name" value="ATPase-IB_hvy"/>
    <property type="match status" value="1"/>
</dbReference>
<keyword evidence="6 11" id="KW-0547">Nucleotide-binding</keyword>
<dbReference type="RefSeq" id="WP_014243623.1">
    <property type="nucleotide sequence ID" value="NC_016620.1"/>
</dbReference>
<feature type="transmembrane region" description="Helical" evidence="11">
    <location>
        <begin position="107"/>
        <end position="124"/>
    </location>
</feature>
<organism evidence="13 14">
    <name type="scientific">Halobacteriovorax marinus (strain ATCC BAA-682 / DSM 15412 / SJ)</name>
    <name type="common">Bacteriovorax marinus</name>
    <dbReference type="NCBI Taxonomy" id="862908"/>
    <lineage>
        <taxon>Bacteria</taxon>
        <taxon>Pseudomonadati</taxon>
        <taxon>Bdellovibrionota</taxon>
        <taxon>Bacteriovoracia</taxon>
        <taxon>Bacteriovoracales</taxon>
        <taxon>Halobacteriovoraceae</taxon>
        <taxon>Halobacteriovorax</taxon>
    </lineage>
</organism>
<dbReference type="PROSITE" id="PS00154">
    <property type="entry name" value="ATPASE_E1_E2"/>
    <property type="match status" value="1"/>
</dbReference>
<dbReference type="CDD" id="cd02094">
    <property type="entry name" value="P-type_ATPase_Cu-like"/>
    <property type="match status" value="1"/>
</dbReference>
<keyword evidence="10 11" id="KW-0472">Membrane</keyword>
<dbReference type="Proteomes" id="UP000008963">
    <property type="component" value="Chromosome"/>
</dbReference>
<dbReference type="NCBIfam" id="TIGR01512">
    <property type="entry name" value="ATPase-IB2_Cd"/>
    <property type="match status" value="1"/>
</dbReference>
<evidence type="ECO:0000256" key="6">
    <source>
        <dbReference type="ARBA" id="ARBA00022741"/>
    </source>
</evidence>
<dbReference type="FunFam" id="2.70.150.10:FF:000020">
    <property type="entry name" value="Copper-exporting P-type ATPase A"/>
    <property type="match status" value="1"/>
</dbReference>
<feature type="transmembrane region" description="Helical" evidence="11">
    <location>
        <begin position="176"/>
        <end position="194"/>
    </location>
</feature>
<feature type="transmembrane region" description="Helical" evidence="11">
    <location>
        <begin position="362"/>
        <end position="386"/>
    </location>
</feature>
<gene>
    <name evidence="13" type="ordered locus">BMS_0951</name>
</gene>
<dbReference type="InterPro" id="IPR036412">
    <property type="entry name" value="HAD-like_sf"/>
</dbReference>
<dbReference type="PROSITE" id="PS50846">
    <property type="entry name" value="HMA_2"/>
    <property type="match status" value="1"/>
</dbReference>
<keyword evidence="3 11" id="KW-1003">Cell membrane</keyword>
<dbReference type="Gene3D" id="3.40.1110.10">
    <property type="entry name" value="Calcium-transporting ATPase, cytoplasmic domain N"/>
    <property type="match status" value="1"/>
</dbReference>
<evidence type="ECO:0000256" key="2">
    <source>
        <dbReference type="ARBA" id="ARBA00006024"/>
    </source>
</evidence>
<dbReference type="InterPro" id="IPR023214">
    <property type="entry name" value="HAD_sf"/>
</dbReference>
<dbReference type="InterPro" id="IPR008250">
    <property type="entry name" value="ATPase_P-typ_transduc_dom_A_sf"/>
</dbReference>
<dbReference type="PRINTS" id="PR00943">
    <property type="entry name" value="CUATPASE"/>
</dbReference>
<dbReference type="eggNOG" id="COG2217">
    <property type="taxonomic scope" value="Bacteria"/>
</dbReference>
<dbReference type="Pfam" id="PF00702">
    <property type="entry name" value="Hydrolase"/>
    <property type="match status" value="1"/>
</dbReference>
<keyword evidence="4 11" id="KW-0812">Transmembrane</keyword>
<evidence type="ECO:0000256" key="11">
    <source>
        <dbReference type="RuleBase" id="RU362081"/>
    </source>
</evidence>
<dbReference type="Pfam" id="PF00122">
    <property type="entry name" value="E1-E2_ATPase"/>
    <property type="match status" value="1"/>
</dbReference>
<dbReference type="Pfam" id="PF00403">
    <property type="entry name" value="HMA"/>
    <property type="match status" value="1"/>
</dbReference>
<protein>
    <submittedName>
        <fullName evidence="13">Copper-transporting P-type ATPase</fullName>
    </submittedName>
</protein>
<dbReference type="PRINTS" id="PR00119">
    <property type="entry name" value="CATATPASE"/>
</dbReference>
<dbReference type="SUPFAM" id="SSF81665">
    <property type="entry name" value="Calcium ATPase, transmembrane domain M"/>
    <property type="match status" value="1"/>
</dbReference>
<keyword evidence="7 11" id="KW-0067">ATP-binding</keyword>
<name>E1WXN2_HALMS</name>
<dbReference type="HOGENOM" id="CLU_001771_11_2_7"/>
<dbReference type="EMBL" id="FQ312005">
    <property type="protein sequence ID" value="CBW25838.1"/>
    <property type="molecule type" value="Genomic_DNA"/>
</dbReference>
<comment type="subcellular location">
    <subcellularLocation>
        <location evidence="1">Cell membrane</location>
        <topology evidence="1">Multi-pass membrane protein</topology>
    </subcellularLocation>
</comment>
<dbReference type="InterPro" id="IPR001757">
    <property type="entry name" value="P_typ_ATPase"/>
</dbReference>
<dbReference type="NCBIfam" id="TIGR01494">
    <property type="entry name" value="ATPase_P-type"/>
    <property type="match status" value="1"/>
</dbReference>
<evidence type="ECO:0000256" key="1">
    <source>
        <dbReference type="ARBA" id="ARBA00004651"/>
    </source>
</evidence>
<evidence type="ECO:0000256" key="4">
    <source>
        <dbReference type="ARBA" id="ARBA00022692"/>
    </source>
</evidence>
<dbReference type="Gene3D" id="3.40.50.1000">
    <property type="entry name" value="HAD superfamily/HAD-like"/>
    <property type="match status" value="1"/>
</dbReference>
<dbReference type="SUPFAM" id="SSF81653">
    <property type="entry name" value="Calcium ATPase, transduction domain A"/>
    <property type="match status" value="1"/>
</dbReference>
<dbReference type="PROSITE" id="PS01047">
    <property type="entry name" value="HMA_1"/>
    <property type="match status" value="1"/>
</dbReference>
<feature type="domain" description="HMA" evidence="12">
    <location>
        <begin position="1"/>
        <end position="66"/>
    </location>
</feature>
<dbReference type="SUPFAM" id="SSF55008">
    <property type="entry name" value="HMA, heavy metal-associated domain"/>
    <property type="match status" value="1"/>
</dbReference>
<dbReference type="GO" id="GO:0043682">
    <property type="term" value="F:P-type divalent copper transporter activity"/>
    <property type="evidence" value="ECO:0007669"/>
    <property type="project" value="TreeGrafter"/>
</dbReference>